<keyword evidence="2" id="KW-0677">Repeat</keyword>
<feature type="domain" description="Phorbol-ester/DAG-type" evidence="4">
    <location>
        <begin position="558"/>
        <end position="609"/>
    </location>
</feature>
<dbReference type="EMBL" id="CAKMRJ010005719">
    <property type="protein sequence ID" value="CAH1451203.1"/>
    <property type="molecule type" value="Genomic_DNA"/>
</dbReference>
<dbReference type="GO" id="GO:0046872">
    <property type="term" value="F:metal ion binding"/>
    <property type="evidence" value="ECO:0007669"/>
    <property type="project" value="UniProtKB-KW"/>
</dbReference>
<protein>
    <recommendedName>
        <fullName evidence="4">Phorbol-ester/DAG-type domain-containing protein</fullName>
    </recommendedName>
</protein>
<keyword evidence="6" id="KW-1185">Reference proteome</keyword>
<dbReference type="AlphaFoldDB" id="A0AAU9PML9"/>
<gene>
    <name evidence="5" type="ORF">LVIROSA_LOCUS36571</name>
</gene>
<dbReference type="PANTHER" id="PTHR32410">
    <property type="entry name" value="CYSTEINE/HISTIDINE-RICH C1 DOMAIN FAMILY PROTEIN"/>
    <property type="match status" value="1"/>
</dbReference>
<dbReference type="PROSITE" id="PS50081">
    <property type="entry name" value="ZF_DAG_PE_2"/>
    <property type="match status" value="1"/>
</dbReference>
<accession>A0AAU9PML9</accession>
<keyword evidence="3" id="KW-0862">Zinc</keyword>
<dbReference type="InterPro" id="IPR046349">
    <property type="entry name" value="C1-like_sf"/>
</dbReference>
<comment type="caution">
    <text evidence="5">The sequence shown here is derived from an EMBL/GenBank/DDBJ whole genome shotgun (WGS) entry which is preliminary data.</text>
</comment>
<dbReference type="InterPro" id="IPR002219">
    <property type="entry name" value="PKC_DAG/PE"/>
</dbReference>
<sequence length="653" mass="76590">MEQFVHFSHNHPLNLVQLQPNHNEEEEDVDDFVVEDHHVGQCNMCKEDICSFHLCYYTCKNCNYSLHKFCAEIPKTLQDHPLHDPNHNLTLSERFQDPHPSFHSDQEWTCGVCNRKRKNFFNYHCSICKFNMDIICATMSQQKMDHPSHHHRLQRNLKKLVSSCNACGHEHDGTFYHCTTCYWFWIHQDCALLPTKLLIQQPTNDNFTHSHPLTLTYSFPDIDQEAKFYPRCRGKICKNFKDDDHPNLLRCPFPDESYNLLKHHFIKNDKDFVAKENHGEKLKHLTHNHPLVLLDKQTSLNKNSILLHNPLKKIQLLCDGCVKPITKIPFYMCVRHPCRGFVLHEWCARLPGKIKDHPGHPNHTLFLMPNVTRKFFGVFGCKICMLPSNGFAYGCKTCEYYVDVNCAFLPKEITHEAHPDHLLLRIDASSSLSETPCNACGYYLINCIAFYCPSCDFYLDIECAFMLPRMIRHKYDDHPLTLRYDPVENHPNDYFCEICEDEFNPESWFYHCSFCVQSMHTACAPLIFQCEQAVYTHYKRCIFYFVNVKFGGTIVIKGHRHRLTFAQGIECHGKCNHCGEKLQYRMIFKCLKCKYAVHYECRRPVTPTALVTGQDFAKFLHMPTIEIPSRIMKKQRILSKQIKKKKHAYNALP</sequence>
<evidence type="ECO:0000256" key="3">
    <source>
        <dbReference type="ARBA" id="ARBA00022833"/>
    </source>
</evidence>
<reference evidence="5 6" key="1">
    <citation type="submission" date="2022-01" db="EMBL/GenBank/DDBJ databases">
        <authorList>
            <person name="Xiong W."/>
            <person name="Schranz E."/>
        </authorList>
    </citation>
    <scope>NUCLEOTIDE SEQUENCE [LARGE SCALE GENOMIC DNA]</scope>
</reference>
<evidence type="ECO:0000313" key="6">
    <source>
        <dbReference type="Proteomes" id="UP001157418"/>
    </source>
</evidence>
<evidence type="ECO:0000313" key="5">
    <source>
        <dbReference type="EMBL" id="CAH1451203.1"/>
    </source>
</evidence>
<dbReference type="InterPro" id="IPR053192">
    <property type="entry name" value="Vacuole_Formation_Reg"/>
</dbReference>
<proteinExistence type="predicted"/>
<dbReference type="InterPro" id="IPR004146">
    <property type="entry name" value="DC1"/>
</dbReference>
<evidence type="ECO:0000256" key="1">
    <source>
        <dbReference type="ARBA" id="ARBA00022723"/>
    </source>
</evidence>
<dbReference type="Proteomes" id="UP001157418">
    <property type="component" value="Unassembled WGS sequence"/>
</dbReference>
<organism evidence="5 6">
    <name type="scientific">Lactuca virosa</name>
    <dbReference type="NCBI Taxonomy" id="75947"/>
    <lineage>
        <taxon>Eukaryota</taxon>
        <taxon>Viridiplantae</taxon>
        <taxon>Streptophyta</taxon>
        <taxon>Embryophyta</taxon>
        <taxon>Tracheophyta</taxon>
        <taxon>Spermatophyta</taxon>
        <taxon>Magnoliopsida</taxon>
        <taxon>eudicotyledons</taxon>
        <taxon>Gunneridae</taxon>
        <taxon>Pentapetalae</taxon>
        <taxon>asterids</taxon>
        <taxon>campanulids</taxon>
        <taxon>Asterales</taxon>
        <taxon>Asteraceae</taxon>
        <taxon>Cichorioideae</taxon>
        <taxon>Cichorieae</taxon>
        <taxon>Lactucinae</taxon>
        <taxon>Lactuca</taxon>
    </lineage>
</organism>
<dbReference type="PANTHER" id="PTHR32410:SF216">
    <property type="entry name" value="PHORBOL-ESTER_DAG-TYPE DOMAIN-CONTAINING PROTEIN"/>
    <property type="match status" value="1"/>
</dbReference>
<dbReference type="SUPFAM" id="SSF57889">
    <property type="entry name" value="Cysteine-rich domain"/>
    <property type="match status" value="6"/>
</dbReference>
<dbReference type="Pfam" id="PF03107">
    <property type="entry name" value="C1_2"/>
    <property type="match status" value="4"/>
</dbReference>
<name>A0AAU9PML9_9ASTR</name>
<evidence type="ECO:0000256" key="2">
    <source>
        <dbReference type="ARBA" id="ARBA00022737"/>
    </source>
</evidence>
<evidence type="ECO:0000259" key="4">
    <source>
        <dbReference type="PROSITE" id="PS50081"/>
    </source>
</evidence>
<keyword evidence="1" id="KW-0479">Metal-binding</keyword>